<proteinExistence type="predicted"/>
<dbReference type="EMBL" id="FOSK01000002">
    <property type="protein sequence ID" value="SFK15474.1"/>
    <property type="molecule type" value="Genomic_DNA"/>
</dbReference>
<accession>A0A1I3X7D5</accession>
<keyword evidence="2" id="KW-1185">Reference proteome</keyword>
<sequence>MRPVALILGASGRFSKNMIEQLKAAGCETRAFDRANQNMKKAAEGVDVIVNGANPQYPQWKRDVLPFTHQVIEAAKHANATVIIPGNNYCFGPGMHSPIGPHTPHNATNELGVIRIELERLYKTSGVRTILLRAGDFIDISASGNWFDLIMTTKLEKGKLIYPGKTDVPHAWAYLPDMARAAVQLLEMRDQLNAYEDISFPGYTWTGNELSKALTTVTKQNVTIKQFNWWMIRLSQPFWSLAKHLLEMRYLWETPHWMDTTRFDELLPDFEATPEQEALKHAISHLPAFQLSKPISARQHKSAA</sequence>
<evidence type="ECO:0000313" key="1">
    <source>
        <dbReference type="EMBL" id="SFK15474.1"/>
    </source>
</evidence>
<organism evidence="1 2">
    <name type="scientific">Pseudovibrio ascidiaceicola</name>
    <dbReference type="NCBI Taxonomy" id="285279"/>
    <lineage>
        <taxon>Bacteria</taxon>
        <taxon>Pseudomonadati</taxon>
        <taxon>Pseudomonadota</taxon>
        <taxon>Alphaproteobacteria</taxon>
        <taxon>Hyphomicrobiales</taxon>
        <taxon>Stappiaceae</taxon>
        <taxon>Pseudovibrio</taxon>
    </lineage>
</organism>
<gene>
    <name evidence="1" type="ORF">SAMN04488518_102420</name>
</gene>
<dbReference type="InterPro" id="IPR036291">
    <property type="entry name" value="NAD(P)-bd_dom_sf"/>
</dbReference>
<dbReference type="SUPFAM" id="SSF51735">
    <property type="entry name" value="NAD(P)-binding Rossmann-fold domains"/>
    <property type="match status" value="1"/>
</dbReference>
<protein>
    <submittedName>
        <fullName evidence="1">dTDP-4-dehydrorhamnose reductase</fullName>
    </submittedName>
</protein>
<dbReference type="Proteomes" id="UP000199598">
    <property type="component" value="Unassembled WGS sequence"/>
</dbReference>
<evidence type="ECO:0000313" key="2">
    <source>
        <dbReference type="Proteomes" id="UP000199598"/>
    </source>
</evidence>
<reference evidence="1 2" key="1">
    <citation type="submission" date="2016-10" db="EMBL/GenBank/DDBJ databases">
        <authorList>
            <person name="Varghese N."/>
            <person name="Submissions S."/>
        </authorList>
    </citation>
    <scope>NUCLEOTIDE SEQUENCE [LARGE SCALE GENOMIC DNA]</scope>
    <source>
        <strain evidence="1 2">DSM 16392</strain>
    </source>
</reference>
<name>A0A1I3X7D5_9HYPH</name>
<dbReference type="RefSeq" id="WP_093517703.1">
    <property type="nucleotide sequence ID" value="NZ_FOSK01000002.1"/>
</dbReference>
<dbReference type="Gene3D" id="3.40.50.720">
    <property type="entry name" value="NAD(P)-binding Rossmann-like Domain"/>
    <property type="match status" value="1"/>
</dbReference>
<comment type="caution">
    <text evidence="1">The sequence shown here is derived from an EMBL/GenBank/DDBJ whole genome shotgun (WGS) entry which is preliminary data.</text>
</comment>